<gene>
    <name evidence="2" type="ORF">ACFQV2_38545</name>
</gene>
<dbReference type="Pfam" id="PF09922">
    <property type="entry name" value="LiaF-like_C"/>
    <property type="match status" value="1"/>
</dbReference>
<organism evidence="2 3">
    <name type="scientific">Actinokineospora soli</name>
    <dbReference type="NCBI Taxonomy" id="1048753"/>
    <lineage>
        <taxon>Bacteria</taxon>
        <taxon>Bacillati</taxon>
        <taxon>Actinomycetota</taxon>
        <taxon>Actinomycetes</taxon>
        <taxon>Pseudonocardiales</taxon>
        <taxon>Pseudonocardiaceae</taxon>
        <taxon>Actinokineospora</taxon>
    </lineage>
</organism>
<dbReference type="EMBL" id="JBHTEY010000004">
    <property type="protein sequence ID" value="MFC7618393.1"/>
    <property type="molecule type" value="Genomic_DNA"/>
</dbReference>
<evidence type="ECO:0000313" key="3">
    <source>
        <dbReference type="Proteomes" id="UP001596512"/>
    </source>
</evidence>
<evidence type="ECO:0000313" key="2">
    <source>
        <dbReference type="EMBL" id="MFC7618393.1"/>
    </source>
</evidence>
<dbReference type="InterPro" id="IPR024425">
    <property type="entry name" value="LiaF-like_C"/>
</dbReference>
<protein>
    <submittedName>
        <fullName evidence="2">LiaF domain-containing protein</fullName>
    </submittedName>
</protein>
<sequence length="106" mass="11380">MRVYNRMGSTELDFTDAVISHAEVRIEVDLAGGAVDLLLPDGASVDADDVNVVAGSVTNKSQSGSGFPRFVITGSVTAGALTLRKPKYVRIGNMVVRRPWKVSWES</sequence>
<name>A0ABW2U0Y3_9PSEU</name>
<comment type="caution">
    <text evidence="2">The sequence shown here is derived from an EMBL/GenBank/DDBJ whole genome shotgun (WGS) entry which is preliminary data.</text>
</comment>
<keyword evidence="3" id="KW-1185">Reference proteome</keyword>
<evidence type="ECO:0000259" key="1">
    <source>
        <dbReference type="Pfam" id="PF09922"/>
    </source>
</evidence>
<dbReference type="Proteomes" id="UP001596512">
    <property type="component" value="Unassembled WGS sequence"/>
</dbReference>
<reference evidence="3" key="1">
    <citation type="journal article" date="2019" name="Int. J. Syst. Evol. Microbiol.">
        <title>The Global Catalogue of Microorganisms (GCM) 10K type strain sequencing project: providing services to taxonomists for standard genome sequencing and annotation.</title>
        <authorList>
            <consortium name="The Broad Institute Genomics Platform"/>
            <consortium name="The Broad Institute Genome Sequencing Center for Infectious Disease"/>
            <person name="Wu L."/>
            <person name="Ma J."/>
        </authorList>
    </citation>
    <scope>NUCLEOTIDE SEQUENCE [LARGE SCALE GENOMIC DNA]</scope>
    <source>
        <strain evidence="3">JCM 17695</strain>
    </source>
</reference>
<feature type="domain" description="Cell wall-active antibiotics response LiaF-like C-terminal" evidence="1">
    <location>
        <begin position="3"/>
        <end position="64"/>
    </location>
</feature>
<accession>A0ABW2U0Y3</accession>
<proteinExistence type="predicted"/>